<keyword evidence="10" id="KW-1185">Reference proteome</keyword>
<dbReference type="GO" id="GO:0020037">
    <property type="term" value="F:heme binding"/>
    <property type="evidence" value="ECO:0007669"/>
    <property type="project" value="InterPro"/>
</dbReference>
<evidence type="ECO:0000256" key="5">
    <source>
        <dbReference type="ARBA" id="ARBA00023002"/>
    </source>
</evidence>
<dbReference type="PRINTS" id="PR00359">
    <property type="entry name" value="BP450"/>
</dbReference>
<organism evidence="9 10">
    <name type="scientific">Nocardia huaxiensis</name>
    <dbReference type="NCBI Taxonomy" id="2755382"/>
    <lineage>
        <taxon>Bacteria</taxon>
        <taxon>Bacillati</taxon>
        <taxon>Actinomycetota</taxon>
        <taxon>Actinomycetes</taxon>
        <taxon>Mycobacteriales</taxon>
        <taxon>Nocardiaceae</taxon>
        <taxon>Nocardia</taxon>
    </lineage>
</organism>
<dbReference type="Pfam" id="PF00067">
    <property type="entry name" value="p450"/>
    <property type="match status" value="1"/>
</dbReference>
<dbReference type="AlphaFoldDB" id="A0A7D6ZL85"/>
<evidence type="ECO:0000256" key="1">
    <source>
        <dbReference type="ARBA" id="ARBA00001971"/>
    </source>
</evidence>
<comment type="cofactor">
    <cofactor evidence="1">
        <name>heme</name>
        <dbReference type="ChEBI" id="CHEBI:30413"/>
    </cofactor>
</comment>
<dbReference type="InterPro" id="IPR002397">
    <property type="entry name" value="Cyt_P450_B"/>
</dbReference>
<evidence type="ECO:0000313" key="9">
    <source>
        <dbReference type="EMBL" id="QLY28345.1"/>
    </source>
</evidence>
<keyword evidence="4 8" id="KW-0479">Metal-binding</keyword>
<evidence type="ECO:0000256" key="6">
    <source>
        <dbReference type="ARBA" id="ARBA00023004"/>
    </source>
</evidence>
<dbReference type="PANTHER" id="PTHR46696">
    <property type="entry name" value="P450, PUTATIVE (EUROFUNG)-RELATED"/>
    <property type="match status" value="1"/>
</dbReference>
<dbReference type="RefSeq" id="WP_181579553.1">
    <property type="nucleotide sequence ID" value="NZ_CP059399.1"/>
</dbReference>
<dbReference type="InterPro" id="IPR017972">
    <property type="entry name" value="Cyt_P450_CS"/>
</dbReference>
<dbReference type="PANTHER" id="PTHR46696:SF4">
    <property type="entry name" value="BIOTIN BIOSYNTHESIS CYTOCHROME P450"/>
    <property type="match status" value="1"/>
</dbReference>
<gene>
    <name evidence="9" type="ORF">H0264_23540</name>
</gene>
<evidence type="ECO:0000256" key="3">
    <source>
        <dbReference type="ARBA" id="ARBA00022617"/>
    </source>
</evidence>
<dbReference type="SUPFAM" id="SSF48264">
    <property type="entry name" value="Cytochrome P450"/>
    <property type="match status" value="1"/>
</dbReference>
<protein>
    <submittedName>
        <fullName evidence="9">Cytochrome P450</fullName>
    </submittedName>
</protein>
<dbReference type="Gene3D" id="1.10.630.10">
    <property type="entry name" value="Cytochrome P450"/>
    <property type="match status" value="1"/>
</dbReference>
<dbReference type="GO" id="GO:0008395">
    <property type="term" value="F:steroid hydroxylase activity"/>
    <property type="evidence" value="ECO:0007669"/>
    <property type="project" value="TreeGrafter"/>
</dbReference>
<keyword evidence="6 8" id="KW-0408">Iron</keyword>
<keyword evidence="7 8" id="KW-0503">Monooxygenase</keyword>
<dbReference type="InterPro" id="IPR001128">
    <property type="entry name" value="Cyt_P450"/>
</dbReference>
<proteinExistence type="inferred from homology"/>
<dbReference type="PRINTS" id="PR00385">
    <property type="entry name" value="P450"/>
</dbReference>
<dbReference type="InterPro" id="IPR036396">
    <property type="entry name" value="Cyt_P450_sf"/>
</dbReference>
<dbReference type="EMBL" id="CP059399">
    <property type="protein sequence ID" value="QLY28345.1"/>
    <property type="molecule type" value="Genomic_DNA"/>
</dbReference>
<dbReference type="GO" id="GO:0036199">
    <property type="term" value="F:cholest-4-en-3-one 26-monooxygenase activity"/>
    <property type="evidence" value="ECO:0007669"/>
    <property type="project" value="TreeGrafter"/>
</dbReference>
<dbReference type="GO" id="GO:0006707">
    <property type="term" value="P:cholesterol catabolic process"/>
    <property type="evidence" value="ECO:0007669"/>
    <property type="project" value="TreeGrafter"/>
</dbReference>
<evidence type="ECO:0000256" key="2">
    <source>
        <dbReference type="ARBA" id="ARBA00010617"/>
    </source>
</evidence>
<dbReference type="KEGG" id="nhu:H0264_23540"/>
<keyword evidence="5 8" id="KW-0560">Oxidoreductase</keyword>
<evidence type="ECO:0000256" key="7">
    <source>
        <dbReference type="ARBA" id="ARBA00023033"/>
    </source>
</evidence>
<dbReference type="Proteomes" id="UP000515512">
    <property type="component" value="Chromosome"/>
</dbReference>
<evidence type="ECO:0000256" key="8">
    <source>
        <dbReference type="RuleBase" id="RU000461"/>
    </source>
</evidence>
<evidence type="ECO:0000313" key="10">
    <source>
        <dbReference type="Proteomes" id="UP000515512"/>
    </source>
</evidence>
<name>A0A7D6ZL85_9NOCA</name>
<dbReference type="GO" id="GO:0005506">
    <property type="term" value="F:iron ion binding"/>
    <property type="evidence" value="ECO:0007669"/>
    <property type="project" value="InterPro"/>
</dbReference>
<dbReference type="PROSITE" id="PS00086">
    <property type="entry name" value="CYTOCHROME_P450"/>
    <property type="match status" value="1"/>
</dbReference>
<reference evidence="9 10" key="1">
    <citation type="submission" date="2020-07" db="EMBL/GenBank/DDBJ databases">
        <authorList>
            <person name="Zhuang K."/>
            <person name="Ran Y."/>
        </authorList>
    </citation>
    <scope>NUCLEOTIDE SEQUENCE [LARGE SCALE GENOMIC DNA]</scope>
    <source>
        <strain evidence="9 10">WCH-YHL-001</strain>
    </source>
</reference>
<sequence length="413" mass="44775">MTPRSADGIDIFGPAYLEDPYPMYRTLREHSPVHRVPGTEFYLVSSWELVTEACARTEDFSSHLTATLVRQPDGRAATFDMDHGGQALHVLATADDPAHRTHRRLVSSVLAKRIRDIGPVVGDLVDRLWSRELRDGRIDWATAMADQLPLAVVAALIGLPAADVPQLLRWAYDSTEMLGGVVSEERLLPLLTSAAELTGYLHERLTEARADAAQLDSGTDLLAVLGRACATGTLTHEVAVLILVQLVGAGGESTAGLIASAARILATDAALQHRLREQPHLLGAFLEETLRLESPFRAHHRHVTRDTDLGGLSLPAGSHLLLLWGAANRDPAAHPDPDTFDLERGSARTQLAFGKGAHFCLGSALAKVEAHAAIAALLERSTGIALDPDREPQWVPSLFVRRHRTLPLRITAP</sequence>
<comment type="similarity">
    <text evidence="2 8">Belongs to the cytochrome P450 family.</text>
</comment>
<keyword evidence="3 8" id="KW-0349">Heme</keyword>
<accession>A0A7D6ZL85</accession>
<evidence type="ECO:0000256" key="4">
    <source>
        <dbReference type="ARBA" id="ARBA00022723"/>
    </source>
</evidence>